<organism evidence="2 3">
    <name type="scientific">Vibrio parahaemolyticus</name>
    <dbReference type="NCBI Taxonomy" id="670"/>
    <lineage>
        <taxon>Bacteria</taxon>
        <taxon>Pseudomonadati</taxon>
        <taxon>Pseudomonadota</taxon>
        <taxon>Gammaproteobacteria</taxon>
        <taxon>Vibrionales</taxon>
        <taxon>Vibrionaceae</taxon>
        <taxon>Vibrio</taxon>
    </lineage>
</organism>
<proteinExistence type="predicted"/>
<sequence>MVVTENDLNAQISVALGFLESMKTQNQEVSKARFCILALKEKLEEFYKVVQQHEELTIQLSKKNENNFIKICSLEKDKDDLEEIKSNLSGEVIQLQQDLETALNKLSASRSEVDKLKQNIASMRFEINGLNKSHATALDEVRKSAKEKSKKAIDKEKAKVQTLSSEVAALRKEKKQLEDEIEAIHGKKAASVAGISEGVRFFIHEYNVPINLVLRDNVNRIRTIGGLPWHFQVMRNNCVSVVAMVSEWLTPVFPMCKDFNEEWNEHNTLVVHALMMEKAKETKTATKEYLLTMAAKQATITNDGRLSEQEKGWLKKAKMITLFDAVGVVYPIFAYDLEKANNGITAEQISELHDKIKAIADDFISIQMKKIRDVVSSVNSGNAKIVE</sequence>
<accession>A0AAW8PZ28</accession>
<dbReference type="EMBL" id="JAUHGG010000003">
    <property type="protein sequence ID" value="MDS1821281.1"/>
    <property type="molecule type" value="Genomic_DNA"/>
</dbReference>
<dbReference type="AlphaFoldDB" id="A0AAW8PZ28"/>
<dbReference type="RefSeq" id="WP_311020155.1">
    <property type="nucleotide sequence ID" value="NZ_JAUHGG010000003.1"/>
</dbReference>
<feature type="coiled-coil region" evidence="1">
    <location>
        <begin position="36"/>
        <end position="187"/>
    </location>
</feature>
<protein>
    <submittedName>
        <fullName evidence="2">Uncharacterized protein</fullName>
    </submittedName>
</protein>
<gene>
    <name evidence="2" type="ORF">QX249_11455</name>
</gene>
<evidence type="ECO:0000313" key="2">
    <source>
        <dbReference type="EMBL" id="MDS1821281.1"/>
    </source>
</evidence>
<dbReference type="Proteomes" id="UP001253193">
    <property type="component" value="Unassembled WGS sequence"/>
</dbReference>
<evidence type="ECO:0000313" key="3">
    <source>
        <dbReference type="Proteomes" id="UP001253193"/>
    </source>
</evidence>
<keyword evidence="1" id="KW-0175">Coiled coil</keyword>
<comment type="caution">
    <text evidence="2">The sequence shown here is derived from an EMBL/GenBank/DDBJ whole genome shotgun (WGS) entry which is preliminary data.</text>
</comment>
<name>A0AAW8PZ28_VIBPH</name>
<reference evidence="2" key="1">
    <citation type="submission" date="2023-06" db="EMBL/GenBank/DDBJ databases">
        <title>Genomic Diversity of Vibrio spp. and Metagenomic Analysis of Pathogens in Florida Gulf Coastal Waters Following Hurricane Ian.</title>
        <authorList>
            <person name="Brumfield K.D."/>
        </authorList>
    </citation>
    <scope>NUCLEOTIDE SEQUENCE</scope>
    <source>
        <strain evidence="2">WBS2B-138</strain>
    </source>
</reference>
<evidence type="ECO:0000256" key="1">
    <source>
        <dbReference type="SAM" id="Coils"/>
    </source>
</evidence>